<organism evidence="3 4">
    <name type="scientific">Bacillus rhizoplanae</name>
    <dbReference type="NCBI Taxonomy" id="2880966"/>
    <lineage>
        <taxon>Bacteria</taxon>
        <taxon>Bacillati</taxon>
        <taxon>Bacillota</taxon>
        <taxon>Bacilli</taxon>
        <taxon>Bacillales</taxon>
        <taxon>Bacillaceae</taxon>
        <taxon>Bacillus</taxon>
    </lineage>
</organism>
<gene>
    <name evidence="3" type="ORF">BACCIP111899_03127</name>
</gene>
<comment type="subcellular location">
    <subcellularLocation>
        <location evidence="1">Cell surface</location>
    </subcellularLocation>
</comment>
<dbReference type="InterPro" id="IPR012902">
    <property type="entry name" value="N_methyl_site"/>
</dbReference>
<sequence>MLKNSKKEKGFTLLEVMMCFLLLSVFFLLLPRLHVLFIETPYSKQVTNWEWNIFLEQVQIEFREVEEGNNGDGKLFLKTKTGERITYVMSGNNVVRKVNGAGHEVLLQKVENISYELTAHTLIIRVQDISGKVYDGVVTRYSAIEVNR</sequence>
<dbReference type="Pfam" id="PF07963">
    <property type="entry name" value="N_methyl"/>
    <property type="match status" value="1"/>
</dbReference>
<keyword evidence="2" id="KW-0178">Competence</keyword>
<protein>
    <recommendedName>
        <fullName evidence="5">Competence protein ComGF</fullName>
    </recommendedName>
</protein>
<proteinExistence type="predicted"/>
<keyword evidence="4" id="KW-1185">Reference proteome</keyword>
<evidence type="ECO:0008006" key="5">
    <source>
        <dbReference type="Google" id="ProtNLM"/>
    </source>
</evidence>
<dbReference type="InterPro" id="IPR016977">
    <property type="entry name" value="ComGF"/>
</dbReference>
<dbReference type="NCBIfam" id="NF041002">
    <property type="entry name" value="pilin_ComGF"/>
    <property type="match status" value="1"/>
</dbReference>
<accession>A0ABN8A2Y3</accession>
<dbReference type="Pfam" id="PF15980">
    <property type="entry name" value="ComGF"/>
    <property type="match status" value="1"/>
</dbReference>
<dbReference type="RefSeq" id="WP_230575931.1">
    <property type="nucleotide sequence ID" value="NZ_CAKJTI010000019.1"/>
</dbReference>
<dbReference type="EMBL" id="CAKJTI010000019">
    <property type="protein sequence ID" value="CAG9613900.1"/>
    <property type="molecule type" value="Genomic_DNA"/>
</dbReference>
<name>A0ABN8A2Y3_9BACI</name>
<evidence type="ECO:0000313" key="4">
    <source>
        <dbReference type="Proteomes" id="UP000789423"/>
    </source>
</evidence>
<dbReference type="Proteomes" id="UP000789423">
    <property type="component" value="Unassembled WGS sequence"/>
</dbReference>
<evidence type="ECO:0000256" key="2">
    <source>
        <dbReference type="ARBA" id="ARBA00023287"/>
    </source>
</evidence>
<evidence type="ECO:0000256" key="1">
    <source>
        <dbReference type="ARBA" id="ARBA00004241"/>
    </source>
</evidence>
<evidence type="ECO:0000313" key="3">
    <source>
        <dbReference type="EMBL" id="CAG9613900.1"/>
    </source>
</evidence>
<comment type="caution">
    <text evidence="3">The sequence shown here is derived from an EMBL/GenBank/DDBJ whole genome shotgun (WGS) entry which is preliminary data.</text>
</comment>
<reference evidence="3 4" key="1">
    <citation type="submission" date="2021-10" db="EMBL/GenBank/DDBJ databases">
        <authorList>
            <person name="Criscuolo A."/>
        </authorList>
    </citation>
    <scope>NUCLEOTIDE SEQUENCE [LARGE SCALE GENOMIC DNA]</scope>
    <source>
        <strain evidence="4">CIP 111899</strain>
    </source>
</reference>